<dbReference type="GO" id="GO:0005886">
    <property type="term" value="C:plasma membrane"/>
    <property type="evidence" value="ECO:0007669"/>
    <property type="project" value="TreeGrafter"/>
</dbReference>
<dbReference type="InterPro" id="IPR008523">
    <property type="entry name" value="DUF805"/>
</dbReference>
<proteinExistence type="predicted"/>
<keyword evidence="1" id="KW-1133">Transmembrane helix</keyword>
<dbReference type="PANTHER" id="PTHR34980:SF3">
    <property type="entry name" value="BLR8105 PROTEIN"/>
    <property type="match status" value="1"/>
</dbReference>
<protein>
    <submittedName>
        <fullName evidence="2">DUF805 domain-containing protein</fullName>
    </submittedName>
</protein>
<dbReference type="EMBL" id="PTRA01000001">
    <property type="protein sequence ID" value="PQA60988.1"/>
    <property type="molecule type" value="Genomic_DNA"/>
</dbReference>
<dbReference type="RefSeq" id="WP_104713861.1">
    <property type="nucleotide sequence ID" value="NZ_PTRA01000001.1"/>
</dbReference>
<keyword evidence="1" id="KW-0472">Membrane</keyword>
<sequence>MFKHPFSFEGRIRRLEYGLTVLFHWLVTMGLNALFGKMSLYDLMTLKGVMWLIIVLPIAWFWFAQGAKRCHDRGNSGWFQLIPFYGLWMLFAEGDPGPNAYGEDPKHEQILS</sequence>
<feature type="transmembrane region" description="Helical" evidence="1">
    <location>
        <begin position="21"/>
        <end position="38"/>
    </location>
</feature>
<keyword evidence="1" id="KW-0812">Transmembrane</keyword>
<accession>A0A2S7ITL4</accession>
<evidence type="ECO:0000256" key="1">
    <source>
        <dbReference type="SAM" id="Phobius"/>
    </source>
</evidence>
<organism evidence="2 3">
    <name type="scientific">Siphonobacter curvatus</name>
    <dbReference type="NCBI Taxonomy" id="2094562"/>
    <lineage>
        <taxon>Bacteria</taxon>
        <taxon>Pseudomonadati</taxon>
        <taxon>Bacteroidota</taxon>
        <taxon>Cytophagia</taxon>
        <taxon>Cytophagales</taxon>
        <taxon>Cytophagaceae</taxon>
        <taxon>Siphonobacter</taxon>
    </lineage>
</organism>
<comment type="caution">
    <text evidence="2">The sequence shown here is derived from an EMBL/GenBank/DDBJ whole genome shotgun (WGS) entry which is preliminary data.</text>
</comment>
<gene>
    <name evidence="2" type="ORF">C5O19_03705</name>
</gene>
<dbReference type="OrthoDB" id="9812349at2"/>
<dbReference type="Proteomes" id="UP000239590">
    <property type="component" value="Unassembled WGS sequence"/>
</dbReference>
<name>A0A2S7ITL4_9BACT</name>
<dbReference type="Pfam" id="PF05656">
    <property type="entry name" value="DUF805"/>
    <property type="match status" value="1"/>
</dbReference>
<dbReference type="PANTHER" id="PTHR34980">
    <property type="entry name" value="INNER MEMBRANE PROTEIN-RELATED-RELATED"/>
    <property type="match status" value="1"/>
</dbReference>
<reference evidence="3" key="1">
    <citation type="submission" date="2018-02" db="EMBL/GenBank/DDBJ databases">
        <title>Genome sequencing of Solimonas sp. HR-BB.</title>
        <authorList>
            <person name="Lee Y."/>
            <person name="Jeon C.O."/>
        </authorList>
    </citation>
    <scope>NUCLEOTIDE SEQUENCE [LARGE SCALE GENOMIC DNA]</scope>
    <source>
        <strain evidence="3">HR-U</strain>
    </source>
</reference>
<evidence type="ECO:0000313" key="2">
    <source>
        <dbReference type="EMBL" id="PQA60988.1"/>
    </source>
</evidence>
<dbReference type="AlphaFoldDB" id="A0A2S7ITL4"/>
<evidence type="ECO:0000313" key="3">
    <source>
        <dbReference type="Proteomes" id="UP000239590"/>
    </source>
</evidence>
<keyword evidence="3" id="KW-1185">Reference proteome</keyword>
<feature type="transmembrane region" description="Helical" evidence="1">
    <location>
        <begin position="44"/>
        <end position="63"/>
    </location>
</feature>